<evidence type="ECO:0000313" key="5">
    <source>
        <dbReference type="Proteomes" id="UP000548787"/>
    </source>
</evidence>
<comment type="caution">
    <text evidence="4">The sequence shown here is derived from an EMBL/GenBank/DDBJ whole genome shotgun (WGS) entry which is preliminary data.</text>
</comment>
<feature type="chain" id="PRO_5031273195" description="Pesticidal crystal protein Cry1Aa domain-containing protein" evidence="2">
    <location>
        <begin position="29"/>
        <end position="587"/>
    </location>
</feature>
<feature type="domain" description="Pesticidal crystal protein Cry1Aa" evidence="3">
    <location>
        <begin position="516"/>
        <end position="574"/>
    </location>
</feature>
<feature type="domain" description="Pesticidal crystal protein Cry1Aa" evidence="3">
    <location>
        <begin position="295"/>
        <end position="355"/>
    </location>
</feature>
<protein>
    <recommendedName>
        <fullName evidence="3">Pesticidal crystal protein Cry1Aa domain-containing protein</fullName>
    </recommendedName>
</protein>
<dbReference type="AlphaFoldDB" id="A0A7W1T6T3"/>
<feature type="domain" description="Pesticidal crystal protein Cry1Aa" evidence="3">
    <location>
        <begin position="368"/>
        <end position="428"/>
    </location>
</feature>
<proteinExistence type="predicted"/>
<keyword evidence="2" id="KW-0732">Signal</keyword>
<feature type="domain" description="Pesticidal crystal protein Cry1Aa" evidence="3">
    <location>
        <begin position="223"/>
        <end position="282"/>
    </location>
</feature>
<dbReference type="InterPro" id="IPR054544">
    <property type="entry name" value="Pest_crys_Cry1Aa_dom-IV"/>
</dbReference>
<evidence type="ECO:0000256" key="1">
    <source>
        <dbReference type="SAM" id="Coils"/>
    </source>
</evidence>
<evidence type="ECO:0000259" key="3">
    <source>
        <dbReference type="Pfam" id="PF18449"/>
    </source>
</evidence>
<keyword evidence="1" id="KW-0175">Coiled coil</keyword>
<dbReference type="RefSeq" id="WP_246369355.1">
    <property type="nucleotide sequence ID" value="NZ_JABJVM010000007.1"/>
</dbReference>
<organism evidence="4 5">
    <name type="scientific">Listeria rustica</name>
    <dbReference type="NCBI Taxonomy" id="2713503"/>
    <lineage>
        <taxon>Bacteria</taxon>
        <taxon>Bacillati</taxon>
        <taxon>Bacillota</taxon>
        <taxon>Bacilli</taxon>
        <taxon>Bacillales</taxon>
        <taxon>Listeriaceae</taxon>
        <taxon>Listeria</taxon>
    </lineage>
</organism>
<feature type="coiled-coil region" evidence="1">
    <location>
        <begin position="252"/>
        <end position="309"/>
    </location>
</feature>
<feature type="coiled-coil region" evidence="1">
    <location>
        <begin position="414"/>
        <end position="451"/>
    </location>
</feature>
<sequence>MKMKKLMSVVALTSIIGTSVVTPFNVFATPAAASEQINNNHVGTPNLFQVSTEITKLDNGKYTTGWSSPNDMSQWTWDGTSNTFSTTSNSKTGMLLKVEENEAFTLEHNAKNLTYESNNPAIGKSVVTEIGKEYTVSTDLDVVQGSTLASIQVYNISPLKNLGTTNKDAKNGTMTITFKATQTSTFIGFGAYQVKGATKVIRYSNINLTKSAAQVAKDDVATQNTAREAVNNLFENKNPQGNITAAVTEDSIANAQNLVDQVVDAAKEAELQADLDKAKAQLADKVAKAQAEKEAQEKAREAVNNLFENKDPNGTITTGITQADITNAQTLINQVTDADKKAALQADLEKAKTQLSDKEAQTQAEKEAQETAREAVNNLFENKDPNGNITVGITQEDITNAQNLINQITDTDKKAVLQADLEQAKAQLAEKEAQTQAEKEAQDKAREAVNNLFENKDPNGNITVGITHEDITNAQKLVDKVTDADKKAELQAELDKAKTQLADRETQVQAEKIAQDKACEAVNNLFENKDPNGNITVGITQEDIMNAQKLVDKVTDADKKAELQAELDKAKTQLADRETQVQAEKIA</sequence>
<evidence type="ECO:0000256" key="2">
    <source>
        <dbReference type="SAM" id="SignalP"/>
    </source>
</evidence>
<keyword evidence="5" id="KW-1185">Reference proteome</keyword>
<feature type="domain" description="Pesticidal crystal protein Cry1Aa" evidence="3">
    <location>
        <begin position="441"/>
        <end position="501"/>
    </location>
</feature>
<gene>
    <name evidence="4" type="ORF">HPK16_08885</name>
</gene>
<feature type="coiled-coil region" evidence="1">
    <location>
        <begin position="341"/>
        <end position="368"/>
    </location>
</feature>
<name>A0A7W1T6T3_9LIST</name>
<dbReference type="Proteomes" id="UP000548787">
    <property type="component" value="Unassembled WGS sequence"/>
</dbReference>
<dbReference type="Pfam" id="PF18449">
    <property type="entry name" value="Endotoxin_C2"/>
    <property type="match status" value="5"/>
</dbReference>
<accession>A0A7W1T6T3</accession>
<reference evidence="4 5" key="1">
    <citation type="submission" date="2020-08" db="EMBL/GenBank/DDBJ databases">
        <title>Listeria ohnekaius sp. nov. and Listeria portnoyii sp. nov. isolated from non-agricultural and natural environments.</title>
        <authorList>
            <person name="Weller D."/>
            <person name="Belias A.M."/>
            <person name="Liao J."/>
            <person name="Guo S."/>
            <person name="Orsi R.H."/>
            <person name="Wiedmann M."/>
        </authorList>
    </citation>
    <scope>NUCLEOTIDE SEQUENCE [LARGE SCALE GENOMIC DNA]</scope>
    <source>
        <strain evidence="4 5">FSL W9-0585</strain>
    </source>
</reference>
<evidence type="ECO:0000313" key="4">
    <source>
        <dbReference type="EMBL" id="MBA3926457.1"/>
    </source>
</evidence>
<feature type="signal peptide" evidence="2">
    <location>
        <begin position="1"/>
        <end position="28"/>
    </location>
</feature>
<dbReference type="EMBL" id="JABJVM010000007">
    <property type="protein sequence ID" value="MBA3926457.1"/>
    <property type="molecule type" value="Genomic_DNA"/>
</dbReference>
<feature type="non-terminal residue" evidence="4">
    <location>
        <position position="587"/>
    </location>
</feature>